<dbReference type="EMBL" id="JAEUBG010000104">
    <property type="protein sequence ID" value="KAH3688851.1"/>
    <property type="molecule type" value="Genomic_DNA"/>
</dbReference>
<evidence type="ECO:0000256" key="2">
    <source>
        <dbReference type="SAM" id="Phobius"/>
    </source>
</evidence>
<evidence type="ECO:0000259" key="3">
    <source>
        <dbReference type="PROSITE" id="PS50192"/>
    </source>
</evidence>
<evidence type="ECO:0000313" key="5">
    <source>
        <dbReference type="Proteomes" id="UP000774326"/>
    </source>
</evidence>
<dbReference type="Proteomes" id="UP000774326">
    <property type="component" value="Unassembled WGS sequence"/>
</dbReference>
<feature type="coiled-coil region" evidence="1">
    <location>
        <begin position="203"/>
        <end position="230"/>
    </location>
</feature>
<protein>
    <recommendedName>
        <fullName evidence="3">t-SNARE coiled-coil homology domain-containing protein</fullName>
    </recommendedName>
</protein>
<keyword evidence="2" id="KW-0812">Transmembrane</keyword>
<evidence type="ECO:0000256" key="1">
    <source>
        <dbReference type="SAM" id="Coils"/>
    </source>
</evidence>
<dbReference type="SMART" id="SM00397">
    <property type="entry name" value="t_SNARE"/>
    <property type="match status" value="1"/>
</dbReference>
<dbReference type="SUPFAM" id="SSF58038">
    <property type="entry name" value="SNARE fusion complex"/>
    <property type="match status" value="1"/>
</dbReference>
<keyword evidence="2" id="KW-0472">Membrane</keyword>
<accession>A0A9P8TT60</accession>
<keyword evidence="2" id="KW-1133">Transmembrane helix</keyword>
<evidence type="ECO:0000313" key="4">
    <source>
        <dbReference type="EMBL" id="KAH3688851.1"/>
    </source>
</evidence>
<dbReference type="AlphaFoldDB" id="A0A9P8TT60"/>
<dbReference type="Gene3D" id="1.20.5.110">
    <property type="match status" value="1"/>
</dbReference>
<dbReference type="PROSITE" id="PS50192">
    <property type="entry name" value="T_SNARE"/>
    <property type="match status" value="1"/>
</dbReference>
<name>A0A9P8TT60_WICPI</name>
<proteinExistence type="predicted"/>
<keyword evidence="1" id="KW-0175">Coiled coil</keyword>
<comment type="caution">
    <text evidence="4">The sequence shown here is derived from an EMBL/GenBank/DDBJ whole genome shotgun (WGS) entry which is preliminary data.</text>
</comment>
<sequence length="261" mass="29164">MSQKLSSLRLLESFIEDLETAIEESNITSSTSVTPSVPQEVQTLSSKILAHLSKDNDGKSYDELISKYNGLVAGYPDLKQYSRIVRSVENTNAVTSQQLATDSGKKSVRFSDNIDVQAFKPYSDTPQAQAQAQPQPQTMTQATPLLQDSHEDPDSENENLVSNSDIFITHQQTQLSQQDSHLQSLSESVSRSHLLSLDIHGELNQHNIMLADLEAQLDQNEVNLQRAQRGLQRFNALVKGNKEWFTIICLFVILILLLVIL</sequence>
<reference evidence="4" key="2">
    <citation type="submission" date="2021-01" db="EMBL/GenBank/DDBJ databases">
        <authorList>
            <person name="Schikora-Tamarit M.A."/>
        </authorList>
    </citation>
    <scope>NUCLEOTIDE SEQUENCE</scope>
    <source>
        <strain evidence="4">CBS2887</strain>
    </source>
</reference>
<feature type="transmembrane region" description="Helical" evidence="2">
    <location>
        <begin position="243"/>
        <end position="260"/>
    </location>
</feature>
<keyword evidence="5" id="KW-1185">Reference proteome</keyword>
<dbReference type="CDD" id="cd15859">
    <property type="entry name" value="SNARE_SYN8"/>
    <property type="match status" value="1"/>
</dbReference>
<gene>
    <name evidence="4" type="ORF">WICPIJ_000157</name>
</gene>
<dbReference type="OrthoDB" id="244190at2759"/>
<feature type="domain" description="T-SNARE coiled-coil homology" evidence="3">
    <location>
        <begin position="172"/>
        <end position="234"/>
    </location>
</feature>
<reference evidence="4" key="1">
    <citation type="journal article" date="2021" name="Open Biol.">
        <title>Shared evolutionary footprints suggest mitochondrial oxidative damage underlies multiple complex I losses in fungi.</title>
        <authorList>
            <person name="Schikora-Tamarit M.A."/>
            <person name="Marcet-Houben M."/>
            <person name="Nosek J."/>
            <person name="Gabaldon T."/>
        </authorList>
    </citation>
    <scope>NUCLEOTIDE SEQUENCE</scope>
    <source>
        <strain evidence="4">CBS2887</strain>
    </source>
</reference>
<organism evidence="4 5">
    <name type="scientific">Wickerhamomyces pijperi</name>
    <name type="common">Yeast</name>
    <name type="synonym">Pichia pijperi</name>
    <dbReference type="NCBI Taxonomy" id="599730"/>
    <lineage>
        <taxon>Eukaryota</taxon>
        <taxon>Fungi</taxon>
        <taxon>Dikarya</taxon>
        <taxon>Ascomycota</taxon>
        <taxon>Saccharomycotina</taxon>
        <taxon>Saccharomycetes</taxon>
        <taxon>Phaffomycetales</taxon>
        <taxon>Wickerhamomycetaceae</taxon>
        <taxon>Wickerhamomyces</taxon>
    </lineage>
</organism>
<dbReference type="InterPro" id="IPR000727">
    <property type="entry name" value="T_SNARE_dom"/>
</dbReference>